<feature type="chain" id="PRO_5024353381" evidence="2">
    <location>
        <begin position="28"/>
        <end position="1545"/>
    </location>
</feature>
<accession>A0A5K8A4S6</accession>
<evidence type="ECO:0000313" key="3">
    <source>
        <dbReference type="EMBL" id="BBO87418.1"/>
    </source>
</evidence>
<evidence type="ECO:0000256" key="1">
    <source>
        <dbReference type="SAM" id="MobiDB-lite"/>
    </source>
</evidence>
<evidence type="ECO:0000256" key="2">
    <source>
        <dbReference type="SAM" id="SignalP"/>
    </source>
</evidence>
<feature type="compositionally biased region" description="Polar residues" evidence="1">
    <location>
        <begin position="325"/>
        <end position="343"/>
    </location>
</feature>
<reference evidence="3 4" key="1">
    <citation type="submission" date="2019-11" db="EMBL/GenBank/DDBJ databases">
        <title>Comparative genomics of hydrocarbon-degrading Desulfosarcina strains.</title>
        <authorList>
            <person name="Watanabe M."/>
            <person name="Kojima H."/>
            <person name="Fukui M."/>
        </authorList>
    </citation>
    <scope>NUCLEOTIDE SEQUENCE [LARGE SCALE GENOMIC DNA]</scope>
    <source>
        <strain evidence="4">oXyS1</strain>
    </source>
</reference>
<dbReference type="Proteomes" id="UP000422108">
    <property type="component" value="Chromosome"/>
</dbReference>
<keyword evidence="2" id="KW-0732">Signal</keyword>
<dbReference type="EMBL" id="AP021879">
    <property type="protein sequence ID" value="BBO87418.1"/>
    <property type="molecule type" value="Genomic_DNA"/>
</dbReference>
<feature type="signal peptide" evidence="2">
    <location>
        <begin position="1"/>
        <end position="27"/>
    </location>
</feature>
<gene>
    <name evidence="3" type="ORF">DSCOOX_05980</name>
</gene>
<proteinExistence type="predicted"/>
<sequence>MNSVKNIIVAILAALMVSIAGFTAASAAEPAIADYTSYPLFMSSEIPPNIMIMMDNSGSMNYPAYGVFTSAGSLTSADGYACGSADMSVYQSSDDAEEEADNSSDNTYYNDSDLDLGNFYVDASNVGYGPSVVGLRFYNVQIPKNAVVTEAYIEFTAYANSSTPQADTDLIISVEDTDDAGTYTTGTIDISSRSYLSTTVEWNDVEAWTSGSTYQTEDLTSLIQAIVDRNGWVAGSSIGFKITGTGKRDARAYDSGSSNAPVLHVVFDGCKEYYGYFDPDSNYSYANSIFSRDDSGPWDGNFLNWITMRRIDVARKVLMGGLANPRTTTGTQKLTGENSGSSRSYKKEYDGTGTSGITQFAGDYTYYVDGGNFTVYNSSNVSQGTFSIVVEKIAEEEPNDFADLDGNGLTTVGVLQRYGNSARWGNLWFNNNGDDAQNNGNGGVISNPIADGVTENFINDFQNTAADTWTPLAEAYYTAVKYFKQEAIDESLNYYNNPKTVGDDPFDGSAYCAKNFVLLITDGASTKDSRVDDVRDYADGIAAANDFVGPEVSGDCNEAYPYSGCEYASGGTDYLKDVALWARTHDIRTDIEDTQNVILYAVYAFGQDEDARELIKQAAKNGGFKDRDSDNAPDGLYTDDAADRLEWDEDGDGLPDTYFEASDGAKLQSALGKAIRGILARSASGTAASVLATNSEGEGNLVQAYFKPTFATTLKGNDIPVDSTWMGFMQSLWVDACGNLREDSDDDLTLDTDPDVVTNLDKIVEYEFDDETNETRIIRYLEHPTYDDPDDCDTTVEEYCTDEGIDLASSYETADLGEIIPLFEAGKQLAMTDTVDRNIFTYIDDDDDGVVDETSYDNFDGAGEVIAFTTDTANATALTPYLGVINGSEDYGFAYLGSDHATRVDTLIEYIRGTDYFDSDGAPSLRNRTGQFFTGDEYREDPSDNDSEYNNYVWKLGDIVHSTPVSVAKPPDNYHTIYSDSSYQDYYDNFKGRETAIYVGANDGMLHAFTSGIYDSSAKTYSEVDGTALGSELWAYIPNALLPHLKFLADPDYTHVYYVDMKPKVFDAKILDDNTHYSDGDLDDNWGTFLIVGLNLGGKQIWTNEFDTDDDGVDDIRYFNPTYICMDITEPRSPVLMWERSYDGLNLSQSSPAIVKVGDSWFAVFGSGPTTYDGTSTETGKLFVVDLATGEPITSGTDDWLFELGEDYAFVNSPVSLDKNLNYSVDAIYFGETYCASATCEDPKTFTGKLYKVAVPCNPCDWNTTTEDPDAVYDEDPTTWYTPTTLYTSDAPFTAPAALSVDDYDNAWVFIGTGRYLREADKTTQHQEYIIGIKDPFYNEDYDGNYYHNFASSKSLTSSDLFDATDYSVTTAGYVFTSSGTPYGGSLATSSFSTLLDDVRGMDGWLRELEVSADPSERVVSKSSVLGGIVLTPTFVPNADVCGFGGTTGYYGVYYETGTAYTSNVFDSTGESITYDGKTYSSVNVKLTSDSVGAPPPSAGIHVGREGGTTGAKAYLQLSTGEILTIDIQTALPIKSGLTNWIANP</sequence>
<keyword evidence="4" id="KW-1185">Reference proteome</keyword>
<organism evidence="3 4">
    <name type="scientific">Desulfosarcina ovata subsp. ovata</name>
    <dbReference type="NCBI Taxonomy" id="2752305"/>
    <lineage>
        <taxon>Bacteria</taxon>
        <taxon>Pseudomonadati</taxon>
        <taxon>Thermodesulfobacteriota</taxon>
        <taxon>Desulfobacteria</taxon>
        <taxon>Desulfobacterales</taxon>
        <taxon>Desulfosarcinaceae</taxon>
        <taxon>Desulfosarcina</taxon>
    </lineage>
</organism>
<name>A0A5K8A4S6_9BACT</name>
<protein>
    <submittedName>
        <fullName evidence="3">Pilus assembly protein PilY</fullName>
    </submittedName>
</protein>
<dbReference type="RefSeq" id="WP_155308876.1">
    <property type="nucleotide sequence ID" value="NZ_AP021879.1"/>
</dbReference>
<evidence type="ECO:0000313" key="4">
    <source>
        <dbReference type="Proteomes" id="UP000422108"/>
    </source>
</evidence>
<feature type="region of interest" description="Disordered" evidence="1">
    <location>
        <begin position="324"/>
        <end position="348"/>
    </location>
</feature>